<feature type="transmembrane region" description="Helical" evidence="2">
    <location>
        <begin position="178"/>
        <end position="200"/>
    </location>
</feature>
<organism evidence="3 4">
    <name type="scientific">Blyttiomyces helicus</name>
    <dbReference type="NCBI Taxonomy" id="388810"/>
    <lineage>
        <taxon>Eukaryota</taxon>
        <taxon>Fungi</taxon>
        <taxon>Fungi incertae sedis</taxon>
        <taxon>Chytridiomycota</taxon>
        <taxon>Chytridiomycota incertae sedis</taxon>
        <taxon>Chytridiomycetes</taxon>
        <taxon>Chytridiomycetes incertae sedis</taxon>
        <taxon>Blyttiomyces</taxon>
    </lineage>
</organism>
<dbReference type="AlphaFoldDB" id="A0A4V1IPW6"/>
<keyword evidence="2" id="KW-0472">Membrane</keyword>
<dbReference type="OrthoDB" id="2141176at2759"/>
<evidence type="ECO:0000313" key="3">
    <source>
        <dbReference type="EMBL" id="RKO84487.1"/>
    </source>
</evidence>
<evidence type="ECO:0000313" key="4">
    <source>
        <dbReference type="Proteomes" id="UP000269721"/>
    </source>
</evidence>
<gene>
    <name evidence="3" type="ORF">BDK51DRAFT_51081</name>
</gene>
<sequence>MPLYTAVPGEPPYLVHYVSVDLGQLGNTLLLLQGGFLRNISVTPNNVLAVMDATGLLLATNTHTSDFYNANGTQYYAYASPNPVVSVSKETSTAPPPTLQTLSPTPPPHPQAMGNFLSTLPPSELQGAIRTSFSANGVDYFLSTQHINDQNGLSWVLTLTIPRTDLWGTLDSTRKNAIVAASCVGVAMVVLAVIAAYFVTMPLKVLGKNMEQATKFDFSFLHGEKSDRQTSVFLELHNMETVFYTMLEKFASAIKANQQLVTRGGVSGSRSTTQPDGGRRTSTSPPKEGEKRGSMSKAPSTASN</sequence>
<keyword evidence="4" id="KW-1185">Reference proteome</keyword>
<keyword evidence="2" id="KW-0812">Transmembrane</keyword>
<feature type="compositionally biased region" description="Polar residues" evidence="1">
    <location>
        <begin position="268"/>
        <end position="285"/>
    </location>
</feature>
<protein>
    <recommendedName>
        <fullName evidence="5">Cache domain-containing protein</fullName>
    </recommendedName>
</protein>
<dbReference type="EMBL" id="ML000044">
    <property type="protein sequence ID" value="RKO84487.1"/>
    <property type="molecule type" value="Genomic_DNA"/>
</dbReference>
<accession>A0A4V1IPW6</accession>
<name>A0A4V1IPW6_9FUNG</name>
<keyword evidence="2" id="KW-1133">Transmembrane helix</keyword>
<dbReference type="Proteomes" id="UP000269721">
    <property type="component" value="Unassembled WGS sequence"/>
</dbReference>
<reference evidence="4" key="1">
    <citation type="journal article" date="2018" name="Nat. Microbiol.">
        <title>Leveraging single-cell genomics to expand the fungal tree of life.</title>
        <authorList>
            <person name="Ahrendt S.R."/>
            <person name="Quandt C.A."/>
            <person name="Ciobanu D."/>
            <person name="Clum A."/>
            <person name="Salamov A."/>
            <person name="Andreopoulos B."/>
            <person name="Cheng J.F."/>
            <person name="Woyke T."/>
            <person name="Pelin A."/>
            <person name="Henrissat B."/>
            <person name="Reynolds N.K."/>
            <person name="Benny G.L."/>
            <person name="Smith M.E."/>
            <person name="James T.Y."/>
            <person name="Grigoriev I.V."/>
        </authorList>
    </citation>
    <scope>NUCLEOTIDE SEQUENCE [LARGE SCALE GENOMIC DNA]</scope>
</reference>
<evidence type="ECO:0008006" key="5">
    <source>
        <dbReference type="Google" id="ProtNLM"/>
    </source>
</evidence>
<evidence type="ECO:0000256" key="1">
    <source>
        <dbReference type="SAM" id="MobiDB-lite"/>
    </source>
</evidence>
<feature type="region of interest" description="Disordered" evidence="1">
    <location>
        <begin position="262"/>
        <end position="304"/>
    </location>
</feature>
<proteinExistence type="predicted"/>
<evidence type="ECO:0000256" key="2">
    <source>
        <dbReference type="SAM" id="Phobius"/>
    </source>
</evidence>